<proteinExistence type="predicted"/>
<dbReference type="Proteomes" id="UP000278288">
    <property type="component" value="Chromosome"/>
</dbReference>
<protein>
    <submittedName>
        <fullName evidence="2">Uncharacterized protein</fullName>
    </submittedName>
</protein>
<dbReference type="KEGG" id="cnk:EG343_21730"/>
<feature type="transmembrane region" description="Helical" evidence="1">
    <location>
        <begin position="119"/>
        <end position="141"/>
    </location>
</feature>
<evidence type="ECO:0000256" key="1">
    <source>
        <dbReference type="SAM" id="Phobius"/>
    </source>
</evidence>
<sequence>MSNLSLSQNTNTRSIQEGQIPEVYKGLKQNEYLKIRLQKTETALSSANQLITEQDKALTVSKSLLTAKDEAMGTVLEISKQDKIVSEEREKQLNFDISYLQTQVEIVRKESQIKQRKRFWNGIKIGGVSVAVLGAAGLIWFNNR</sequence>
<keyword evidence="1" id="KW-0472">Membrane</keyword>
<gene>
    <name evidence="2" type="ORF">EG343_21730</name>
</gene>
<evidence type="ECO:0000313" key="2">
    <source>
        <dbReference type="EMBL" id="AZA93033.1"/>
    </source>
</evidence>
<dbReference type="RefSeq" id="WP_123859719.1">
    <property type="nucleotide sequence ID" value="NZ_CP033923.1"/>
</dbReference>
<organism evidence="2 3">
    <name type="scientific">Chryseobacterium nakagawai</name>
    <dbReference type="NCBI Taxonomy" id="1241982"/>
    <lineage>
        <taxon>Bacteria</taxon>
        <taxon>Pseudomonadati</taxon>
        <taxon>Bacteroidota</taxon>
        <taxon>Flavobacteriia</taxon>
        <taxon>Flavobacteriales</taxon>
        <taxon>Weeksellaceae</taxon>
        <taxon>Chryseobacterium group</taxon>
        <taxon>Chryseobacterium</taxon>
    </lineage>
</organism>
<evidence type="ECO:0000313" key="3">
    <source>
        <dbReference type="Proteomes" id="UP000278288"/>
    </source>
</evidence>
<keyword evidence="1" id="KW-1133">Transmembrane helix</keyword>
<accession>A0AAD1DSK8</accession>
<name>A0AAD1DSK8_CHRNA</name>
<dbReference type="AlphaFoldDB" id="A0AAD1DSK8"/>
<keyword evidence="3" id="KW-1185">Reference proteome</keyword>
<keyword evidence="1" id="KW-0812">Transmembrane</keyword>
<reference evidence="2 3" key="1">
    <citation type="submission" date="2018-11" db="EMBL/GenBank/DDBJ databases">
        <title>Proposal to divide the Flavobacteriaceae and reorganize its genera based on Amino Acid Identity values calculated from whole genome sequences.</title>
        <authorList>
            <person name="Nicholson A.C."/>
            <person name="Gulvik C.A."/>
            <person name="Whitney A.M."/>
            <person name="Humrighouse B.W."/>
            <person name="Bell M."/>
            <person name="Holmes B."/>
            <person name="Steigerwalt A.G."/>
            <person name="Villarma A."/>
            <person name="Sheth M."/>
            <person name="Batra D."/>
            <person name="Pryor J."/>
            <person name="Bernardet J.-F."/>
            <person name="Hugo C."/>
            <person name="Kampfer P."/>
            <person name="Newman J."/>
            <person name="McQuiston J.R."/>
        </authorList>
    </citation>
    <scope>NUCLEOTIDE SEQUENCE [LARGE SCALE GENOMIC DNA]</scope>
    <source>
        <strain evidence="2 3">G0041</strain>
    </source>
</reference>
<dbReference type="EMBL" id="CP033923">
    <property type="protein sequence ID" value="AZA93033.1"/>
    <property type="molecule type" value="Genomic_DNA"/>
</dbReference>